<proteinExistence type="predicted"/>
<reference evidence="1" key="1">
    <citation type="submission" date="2021-01" db="EMBL/GenBank/DDBJ databases">
        <authorList>
            <person name="Corre E."/>
            <person name="Pelletier E."/>
            <person name="Niang G."/>
            <person name="Scheremetjew M."/>
            <person name="Finn R."/>
            <person name="Kale V."/>
            <person name="Holt S."/>
            <person name="Cochrane G."/>
            <person name="Meng A."/>
            <person name="Brown T."/>
            <person name="Cohen L."/>
        </authorList>
    </citation>
    <scope>NUCLEOTIDE SEQUENCE</scope>
    <source>
        <strain evidence="1">OF101</strain>
    </source>
</reference>
<name>A0A7S1WLB1_ALECA</name>
<accession>A0A7S1WLB1</accession>
<evidence type="ECO:0000313" key="1">
    <source>
        <dbReference type="EMBL" id="CAD9174727.1"/>
    </source>
</evidence>
<protein>
    <submittedName>
        <fullName evidence="1">Uncharacterized protein</fullName>
    </submittedName>
</protein>
<organism evidence="1">
    <name type="scientific">Alexandrium catenella</name>
    <name type="common">Red tide dinoflagellate</name>
    <name type="synonym">Gonyaulax catenella</name>
    <dbReference type="NCBI Taxonomy" id="2925"/>
    <lineage>
        <taxon>Eukaryota</taxon>
        <taxon>Sar</taxon>
        <taxon>Alveolata</taxon>
        <taxon>Dinophyceae</taxon>
        <taxon>Gonyaulacales</taxon>
        <taxon>Pyrocystaceae</taxon>
        <taxon>Alexandrium</taxon>
    </lineage>
</organism>
<dbReference type="EMBL" id="HBGE01086435">
    <property type="protein sequence ID" value="CAD9174727.1"/>
    <property type="molecule type" value="Transcribed_RNA"/>
</dbReference>
<dbReference type="Pfam" id="PF08795">
    <property type="entry name" value="DUF1796"/>
    <property type="match status" value="1"/>
</dbReference>
<dbReference type="InterPro" id="IPR014903">
    <property type="entry name" value="DUF1796"/>
</dbReference>
<dbReference type="AlphaFoldDB" id="A0A7S1WLB1"/>
<sequence>MVPAGGMRLASPWLCGVQAMPVPVAVPTAHAGPPLVYMPSAAAPAQMAGARTAWMQGGGQAAAWVPVARPSSSPSWALPVQHVQPAQPAPVIRQMPMAASYAPPLPVVKDFGAAPVPVIKDTRQESDLLDEIKPGENLCDELTNSVRLVSLGCYCGPKLSFQQIGRGAETLPFDWIRTRPEGLLHYLRSGFAGFYDFVTQEPVPGASSMVMYRDYLHSFWHDDPTDVHMRERYDRRIRRLQSINAEQQPVLFVRSIGSLEELQYVPELLSELSSRFGRRSLLMLIVDFQDKKTHGPLVVRGHPNLLLYYFCRELHDTSGLGPYDDAVRCGLEWAVGRDVGAAVYPSLEAAAAAATPMDFGGNGLGGLRAFEDTPDPRLLALMRAALGGPGLMPRAAAAGPAAPGQWARAC</sequence>
<gene>
    <name evidence="1" type="ORF">ACAT0790_LOCUS51496</name>
</gene>